<evidence type="ECO:0000313" key="1">
    <source>
        <dbReference type="EMBL" id="KIJ90309.1"/>
    </source>
</evidence>
<dbReference type="Proteomes" id="UP000054477">
    <property type="component" value="Unassembled WGS sequence"/>
</dbReference>
<organism evidence="1 2">
    <name type="scientific">Laccaria amethystina LaAM-08-1</name>
    <dbReference type="NCBI Taxonomy" id="1095629"/>
    <lineage>
        <taxon>Eukaryota</taxon>
        <taxon>Fungi</taxon>
        <taxon>Dikarya</taxon>
        <taxon>Basidiomycota</taxon>
        <taxon>Agaricomycotina</taxon>
        <taxon>Agaricomycetes</taxon>
        <taxon>Agaricomycetidae</taxon>
        <taxon>Agaricales</taxon>
        <taxon>Agaricineae</taxon>
        <taxon>Hydnangiaceae</taxon>
        <taxon>Laccaria</taxon>
    </lineage>
</organism>
<reference evidence="2" key="2">
    <citation type="submission" date="2015-01" db="EMBL/GenBank/DDBJ databases">
        <title>Evolutionary Origins and Diversification of the Mycorrhizal Mutualists.</title>
        <authorList>
            <consortium name="DOE Joint Genome Institute"/>
            <consortium name="Mycorrhizal Genomics Consortium"/>
            <person name="Kohler A."/>
            <person name="Kuo A."/>
            <person name="Nagy L.G."/>
            <person name="Floudas D."/>
            <person name="Copeland A."/>
            <person name="Barry K.W."/>
            <person name="Cichocki N."/>
            <person name="Veneault-Fourrey C."/>
            <person name="LaButti K."/>
            <person name="Lindquist E.A."/>
            <person name="Lipzen A."/>
            <person name="Lundell T."/>
            <person name="Morin E."/>
            <person name="Murat C."/>
            <person name="Riley R."/>
            <person name="Ohm R."/>
            <person name="Sun H."/>
            <person name="Tunlid A."/>
            <person name="Henrissat B."/>
            <person name="Grigoriev I.V."/>
            <person name="Hibbett D.S."/>
            <person name="Martin F."/>
        </authorList>
    </citation>
    <scope>NUCLEOTIDE SEQUENCE [LARGE SCALE GENOMIC DNA]</scope>
    <source>
        <strain evidence="2">LaAM-08-1</strain>
    </source>
</reference>
<accession>A0A0C9WGZ6</accession>
<keyword evidence="2" id="KW-1185">Reference proteome</keyword>
<reference evidence="1 2" key="1">
    <citation type="submission" date="2014-04" db="EMBL/GenBank/DDBJ databases">
        <authorList>
            <consortium name="DOE Joint Genome Institute"/>
            <person name="Kuo A."/>
            <person name="Kohler A."/>
            <person name="Nagy L.G."/>
            <person name="Floudas D."/>
            <person name="Copeland A."/>
            <person name="Barry K.W."/>
            <person name="Cichocki N."/>
            <person name="Veneault-Fourrey C."/>
            <person name="LaButti K."/>
            <person name="Lindquist E.A."/>
            <person name="Lipzen A."/>
            <person name="Lundell T."/>
            <person name="Morin E."/>
            <person name="Murat C."/>
            <person name="Sun H."/>
            <person name="Tunlid A."/>
            <person name="Henrissat B."/>
            <person name="Grigoriev I.V."/>
            <person name="Hibbett D.S."/>
            <person name="Martin F."/>
            <person name="Nordberg H.P."/>
            <person name="Cantor M.N."/>
            <person name="Hua S.X."/>
        </authorList>
    </citation>
    <scope>NUCLEOTIDE SEQUENCE [LARGE SCALE GENOMIC DNA]</scope>
    <source>
        <strain evidence="1 2">LaAM-08-1</strain>
    </source>
</reference>
<dbReference type="OrthoDB" id="3064651at2759"/>
<dbReference type="HOGENOM" id="CLU_2339155_0_0_1"/>
<dbReference type="EMBL" id="KN839219">
    <property type="protein sequence ID" value="KIJ90309.1"/>
    <property type="molecule type" value="Genomic_DNA"/>
</dbReference>
<gene>
    <name evidence="1" type="ORF">K443DRAFT_79390</name>
</gene>
<proteinExistence type="predicted"/>
<feature type="non-terminal residue" evidence="1">
    <location>
        <position position="1"/>
    </location>
</feature>
<evidence type="ECO:0000313" key="2">
    <source>
        <dbReference type="Proteomes" id="UP000054477"/>
    </source>
</evidence>
<protein>
    <submittedName>
        <fullName evidence="1">Uncharacterized protein</fullName>
    </submittedName>
</protein>
<dbReference type="AlphaFoldDB" id="A0A0C9WGZ6"/>
<name>A0A0C9WGZ6_9AGAR</name>
<sequence length="98" mass="11242">LGEVRTQLENMRAKKNRGSNKIKGRILTLPEMKAAFDTQEVVRLEKEKTDREKEAQKTSEALERNAQITQDIVLKIFDKPLTSYKRKDELVTIAGALK</sequence>
<feature type="non-terminal residue" evidence="1">
    <location>
        <position position="98"/>
    </location>
</feature>